<dbReference type="OrthoDB" id="9793681at2"/>
<dbReference type="HAMAP" id="MF_01477">
    <property type="entry name" value="Iojap_RsfS"/>
    <property type="match status" value="1"/>
</dbReference>
<evidence type="ECO:0000313" key="4">
    <source>
        <dbReference type="Proteomes" id="UP000013378"/>
    </source>
</evidence>
<dbReference type="eggNOG" id="COG0799">
    <property type="taxonomic scope" value="Bacteria"/>
</dbReference>
<dbReference type="InterPro" id="IPR043519">
    <property type="entry name" value="NT_sf"/>
</dbReference>
<dbReference type="GO" id="GO:0017148">
    <property type="term" value="P:negative regulation of translation"/>
    <property type="evidence" value="ECO:0007669"/>
    <property type="project" value="UniProtKB-UniRule"/>
</dbReference>
<dbReference type="GO" id="GO:0090071">
    <property type="term" value="P:negative regulation of ribosome biogenesis"/>
    <property type="evidence" value="ECO:0007669"/>
    <property type="project" value="UniProtKB-UniRule"/>
</dbReference>
<dbReference type="PATRIC" id="fig|1304284.3.peg.2075"/>
<dbReference type="InterPro" id="IPR004394">
    <property type="entry name" value="Iojap/RsfS/C7orf30"/>
</dbReference>
<dbReference type="SUPFAM" id="SSF81301">
    <property type="entry name" value="Nucleotidyltransferase"/>
    <property type="match status" value="1"/>
</dbReference>
<keyword evidence="4" id="KW-1185">Reference proteome</keyword>
<keyword evidence="2" id="KW-0810">Translation regulation</keyword>
<comment type="caution">
    <text evidence="3">The sequence shown here is derived from an EMBL/GenBank/DDBJ whole genome shotgun (WGS) entry which is preliminary data.</text>
</comment>
<gene>
    <name evidence="2" type="primary">rsfS</name>
    <name evidence="3" type="ORF">L21TH_2110</name>
</gene>
<sequence length="119" mass="13794">MTEVEKRLSVILKAGDDKKAFDIKVLNISEITNIADYFIIFSGNSDRQVISIANAIEDQMKEAGYMVSNKEGNRTGRWVLLDYGDIVVHVFHKEEREFYNLERIWVDGKELDFEKFLTA</sequence>
<dbReference type="RefSeq" id="WP_006315663.1">
    <property type="nucleotide sequence ID" value="NZ_ARZA01000236.1"/>
</dbReference>
<comment type="function">
    <text evidence="2">Functions as a ribosomal silencing factor. Interacts with ribosomal protein uL14 (rplN), blocking formation of intersubunit bridge B8. Prevents association of the 30S and 50S ribosomal subunits and the formation of functional ribosomes, thus repressing translation.</text>
</comment>
<comment type="subunit">
    <text evidence="2">Interacts with ribosomal protein uL14 (rplN).</text>
</comment>
<dbReference type="GO" id="GO:0043023">
    <property type="term" value="F:ribosomal large subunit binding"/>
    <property type="evidence" value="ECO:0007669"/>
    <property type="project" value="TreeGrafter"/>
</dbReference>
<dbReference type="Pfam" id="PF02410">
    <property type="entry name" value="RsfS"/>
    <property type="match status" value="1"/>
</dbReference>
<comment type="similarity">
    <text evidence="1 2">Belongs to the Iojap/RsfS family.</text>
</comment>
<evidence type="ECO:0000313" key="3">
    <source>
        <dbReference type="EMBL" id="EOC99805.1"/>
    </source>
</evidence>
<evidence type="ECO:0000256" key="2">
    <source>
        <dbReference type="HAMAP-Rule" id="MF_01477"/>
    </source>
</evidence>
<accession>R1CM72</accession>
<dbReference type="GO" id="GO:0042256">
    <property type="term" value="P:cytosolic ribosome assembly"/>
    <property type="evidence" value="ECO:0007669"/>
    <property type="project" value="UniProtKB-UniRule"/>
</dbReference>
<organism evidence="3 4">
    <name type="scientific">Caldisalinibacter kiritimatiensis</name>
    <dbReference type="NCBI Taxonomy" id="1304284"/>
    <lineage>
        <taxon>Bacteria</taxon>
        <taxon>Bacillati</taxon>
        <taxon>Bacillota</taxon>
        <taxon>Tissierellia</taxon>
        <taxon>Tissierellales</taxon>
        <taxon>Thermohalobacteraceae</taxon>
        <taxon>Caldisalinibacter</taxon>
    </lineage>
</organism>
<evidence type="ECO:0000256" key="1">
    <source>
        <dbReference type="ARBA" id="ARBA00010574"/>
    </source>
</evidence>
<dbReference type="STRING" id="1304284.L21TH_2110"/>
<dbReference type="GO" id="GO:0005737">
    <property type="term" value="C:cytoplasm"/>
    <property type="evidence" value="ECO:0007669"/>
    <property type="project" value="UniProtKB-SubCell"/>
</dbReference>
<dbReference type="Proteomes" id="UP000013378">
    <property type="component" value="Unassembled WGS sequence"/>
</dbReference>
<dbReference type="EMBL" id="ARZA01000236">
    <property type="protein sequence ID" value="EOC99805.1"/>
    <property type="molecule type" value="Genomic_DNA"/>
</dbReference>
<dbReference type="AlphaFoldDB" id="R1CM72"/>
<dbReference type="NCBIfam" id="TIGR00090">
    <property type="entry name" value="rsfS_iojap_ybeB"/>
    <property type="match status" value="1"/>
</dbReference>
<name>R1CM72_9FIRM</name>
<dbReference type="Gene3D" id="3.30.460.10">
    <property type="entry name" value="Beta Polymerase, domain 2"/>
    <property type="match status" value="1"/>
</dbReference>
<keyword evidence="2" id="KW-0963">Cytoplasm</keyword>
<proteinExistence type="inferred from homology"/>
<comment type="subcellular location">
    <subcellularLocation>
        <location evidence="2">Cytoplasm</location>
    </subcellularLocation>
</comment>
<dbReference type="PANTHER" id="PTHR21043:SF0">
    <property type="entry name" value="MITOCHONDRIAL ASSEMBLY OF RIBOSOMAL LARGE SUBUNIT PROTEIN 1"/>
    <property type="match status" value="1"/>
</dbReference>
<dbReference type="PANTHER" id="PTHR21043">
    <property type="entry name" value="IOJAP SUPERFAMILY ORTHOLOG"/>
    <property type="match status" value="1"/>
</dbReference>
<reference evidence="3 4" key="1">
    <citation type="journal article" date="2015" name="Geomicrobiol. J.">
        <title>Caldisalinibacter kiritimatiensis gen. nov., sp. nov., a moderately thermohalophilic thiosulfate-reducing bacterium from a hypersaline microbial mat.</title>
        <authorList>
            <person name="Ben Hania W."/>
            <person name="Joseph M."/>
            <person name="Fiebig A."/>
            <person name="Bunk B."/>
            <person name="Klenk H.-P."/>
            <person name="Fardeau M.-L."/>
            <person name="Spring S."/>
        </authorList>
    </citation>
    <scope>NUCLEOTIDE SEQUENCE [LARGE SCALE GENOMIC DNA]</scope>
    <source>
        <strain evidence="3 4">L21-TH-D2</strain>
    </source>
</reference>
<protein>
    <recommendedName>
        <fullName evidence="2">Ribosomal silencing factor RsfS</fullName>
    </recommendedName>
</protein>
<keyword evidence="2" id="KW-0678">Repressor</keyword>